<accession>A0A8T3CMK3</accession>
<keyword evidence="8" id="KW-1185">Reference proteome</keyword>
<feature type="transmembrane region" description="Helical" evidence="6">
    <location>
        <begin position="96"/>
        <end position="114"/>
    </location>
</feature>
<evidence type="ECO:0000256" key="3">
    <source>
        <dbReference type="ARBA" id="ARBA00022692"/>
    </source>
</evidence>
<evidence type="ECO:0000313" key="7">
    <source>
        <dbReference type="EMBL" id="KAI1884762.1"/>
    </source>
</evidence>
<evidence type="ECO:0000256" key="5">
    <source>
        <dbReference type="ARBA" id="ARBA00023136"/>
    </source>
</evidence>
<evidence type="ECO:0000256" key="6">
    <source>
        <dbReference type="SAM" id="Phobius"/>
    </source>
</evidence>
<gene>
    <name evidence="7" type="ORF">AGOR_G00229840</name>
</gene>
<comment type="similarity">
    <text evidence="2">Belongs to the CD225/Dispanin family.</text>
</comment>
<reference evidence="7" key="1">
    <citation type="submission" date="2021-01" db="EMBL/GenBank/DDBJ databases">
        <authorList>
            <person name="Zahm M."/>
            <person name="Roques C."/>
            <person name="Cabau C."/>
            <person name="Klopp C."/>
            <person name="Donnadieu C."/>
            <person name="Jouanno E."/>
            <person name="Lampietro C."/>
            <person name="Louis A."/>
            <person name="Herpin A."/>
            <person name="Echchiki A."/>
            <person name="Berthelot C."/>
            <person name="Parey E."/>
            <person name="Roest-Crollius H."/>
            <person name="Braasch I."/>
            <person name="Postlethwait J."/>
            <person name="Bobe J."/>
            <person name="Montfort J."/>
            <person name="Bouchez O."/>
            <person name="Begum T."/>
            <person name="Mejri S."/>
            <person name="Adams A."/>
            <person name="Chen W.-J."/>
            <person name="Guiguen Y."/>
        </authorList>
    </citation>
    <scope>NUCLEOTIDE SEQUENCE</scope>
    <source>
        <tissue evidence="7">Blood</tissue>
    </source>
</reference>
<dbReference type="Proteomes" id="UP000829720">
    <property type="component" value="Unassembled WGS sequence"/>
</dbReference>
<comment type="subcellular location">
    <subcellularLocation>
        <location evidence="1">Membrane</location>
    </subcellularLocation>
</comment>
<feature type="transmembrane region" description="Helical" evidence="6">
    <location>
        <begin position="142"/>
        <end position="166"/>
    </location>
</feature>
<keyword evidence="5 6" id="KW-0472">Membrane</keyword>
<dbReference type="GO" id="GO:0016020">
    <property type="term" value="C:membrane"/>
    <property type="evidence" value="ECO:0007669"/>
    <property type="project" value="UniProtKB-SubCell"/>
</dbReference>
<evidence type="ECO:0000256" key="1">
    <source>
        <dbReference type="ARBA" id="ARBA00004370"/>
    </source>
</evidence>
<dbReference type="AlphaFoldDB" id="A0A8T3CMK3"/>
<dbReference type="InterPro" id="IPR007593">
    <property type="entry name" value="CD225/Dispanin_fam"/>
</dbReference>
<protein>
    <recommendedName>
        <fullName evidence="9">Transmembrane protein 265</fullName>
    </recommendedName>
</protein>
<sequence>MSLRLTRQRRVKTTSEQNHRYLNWGTESFQHFCTSLSLYLGGNSRSSSDTRISMSSPSSAAVCTTEAEVLLQGVPGSGQQSRDENETGRGENYRKLAISSIICGISCIGVYALINSVKAEERSHKDPESAQIYAHKAKKLGILAIGIWVGLLVLIPMLMALISYLLTFID</sequence>
<dbReference type="Pfam" id="PF04505">
    <property type="entry name" value="CD225"/>
    <property type="match status" value="1"/>
</dbReference>
<proteinExistence type="inferred from homology"/>
<evidence type="ECO:0000256" key="2">
    <source>
        <dbReference type="ARBA" id="ARBA00006843"/>
    </source>
</evidence>
<comment type="caution">
    <text evidence="7">The sequence shown here is derived from an EMBL/GenBank/DDBJ whole genome shotgun (WGS) entry which is preliminary data.</text>
</comment>
<evidence type="ECO:0008006" key="9">
    <source>
        <dbReference type="Google" id="ProtNLM"/>
    </source>
</evidence>
<evidence type="ECO:0000256" key="4">
    <source>
        <dbReference type="ARBA" id="ARBA00022989"/>
    </source>
</evidence>
<keyword evidence="4 6" id="KW-1133">Transmembrane helix</keyword>
<evidence type="ECO:0000313" key="8">
    <source>
        <dbReference type="Proteomes" id="UP000829720"/>
    </source>
</evidence>
<dbReference type="OrthoDB" id="6163216at2759"/>
<organism evidence="7 8">
    <name type="scientific">Albula goreensis</name>
    <dbReference type="NCBI Taxonomy" id="1534307"/>
    <lineage>
        <taxon>Eukaryota</taxon>
        <taxon>Metazoa</taxon>
        <taxon>Chordata</taxon>
        <taxon>Craniata</taxon>
        <taxon>Vertebrata</taxon>
        <taxon>Euteleostomi</taxon>
        <taxon>Actinopterygii</taxon>
        <taxon>Neopterygii</taxon>
        <taxon>Teleostei</taxon>
        <taxon>Albuliformes</taxon>
        <taxon>Albulidae</taxon>
        <taxon>Albula</taxon>
    </lineage>
</organism>
<name>A0A8T3CMK3_9TELE</name>
<dbReference type="EMBL" id="JAERUA010000022">
    <property type="protein sequence ID" value="KAI1884762.1"/>
    <property type="molecule type" value="Genomic_DNA"/>
</dbReference>
<keyword evidence="3 6" id="KW-0812">Transmembrane</keyword>